<keyword evidence="2" id="KW-1133">Transmembrane helix</keyword>
<dbReference type="Proteomes" id="UP001499930">
    <property type="component" value="Unassembled WGS sequence"/>
</dbReference>
<feature type="compositionally biased region" description="Low complexity" evidence="1">
    <location>
        <begin position="169"/>
        <end position="178"/>
    </location>
</feature>
<gene>
    <name evidence="3" type="ORF">GCM10017559_10610</name>
</gene>
<organism evidence="3 4">
    <name type="scientific">Streptosporangium longisporum</name>
    <dbReference type="NCBI Taxonomy" id="46187"/>
    <lineage>
        <taxon>Bacteria</taxon>
        <taxon>Bacillati</taxon>
        <taxon>Actinomycetota</taxon>
        <taxon>Actinomycetes</taxon>
        <taxon>Streptosporangiales</taxon>
        <taxon>Streptosporangiaceae</taxon>
        <taxon>Streptosporangium</taxon>
    </lineage>
</organism>
<feature type="compositionally biased region" description="Low complexity" evidence="1">
    <location>
        <begin position="81"/>
        <end position="93"/>
    </location>
</feature>
<protein>
    <recommendedName>
        <fullName evidence="5">Fibronectin attachment protein</fullName>
    </recommendedName>
</protein>
<keyword evidence="4" id="KW-1185">Reference proteome</keyword>
<dbReference type="EMBL" id="BAAAWD010000006">
    <property type="protein sequence ID" value="GAA2992332.1"/>
    <property type="molecule type" value="Genomic_DNA"/>
</dbReference>
<evidence type="ECO:0000256" key="1">
    <source>
        <dbReference type="SAM" id="MobiDB-lite"/>
    </source>
</evidence>
<reference evidence="4" key="1">
    <citation type="journal article" date="2019" name="Int. J. Syst. Evol. Microbiol.">
        <title>The Global Catalogue of Microorganisms (GCM) 10K type strain sequencing project: providing services to taxonomists for standard genome sequencing and annotation.</title>
        <authorList>
            <consortium name="The Broad Institute Genomics Platform"/>
            <consortium name="The Broad Institute Genome Sequencing Center for Infectious Disease"/>
            <person name="Wu L."/>
            <person name="Ma J."/>
        </authorList>
    </citation>
    <scope>NUCLEOTIDE SEQUENCE [LARGE SCALE GENOMIC DNA]</scope>
    <source>
        <strain evidence="4">JCM 3106</strain>
    </source>
</reference>
<proteinExistence type="predicted"/>
<feature type="region of interest" description="Disordered" evidence="1">
    <location>
        <begin position="1"/>
        <end position="210"/>
    </location>
</feature>
<keyword evidence="2" id="KW-0812">Transmembrane</keyword>
<comment type="caution">
    <text evidence="3">The sequence shown here is derived from an EMBL/GenBank/DDBJ whole genome shotgun (WGS) entry which is preliminary data.</text>
</comment>
<feature type="compositionally biased region" description="Low complexity" evidence="1">
    <location>
        <begin position="186"/>
        <end position="204"/>
    </location>
</feature>
<sequence length="453" mass="45668">MADVGGNSSGRSNERYVPSYDAPTAPIPAIPAEDGSIISPRVPRRFPIGDGEETALVSRPKIPGAFPPYSSPPASGRPGADRPGSGRPGTPSGDRPDGPGESDPEDAGDTRDTGRARESGGLGTIPVRQVGGSAGPWRPDRQGAPLPPDAGTRRGAGAAPGATSGGATGTATGWPGAAERPGVFGDPGAADGAGAPAGAGARRPGGAKRSGGLLMRIGDIPIRVAYSLGAALITGLVVVLIFVLFSGDEPSDPAGADRAAAPGVSASPAASPITLPALPGTTSLSVLPGRPSAVLGAVTDTRSALTYSSLGAPWAAKSVPSFSVGQQVGAARLPRTVIGSGPLPGATPAKALKSDADYRKAALSAVRWTIRNHHPAGSRVVWTGSQRLTSGKGWVLGYQVTYRVKGKKRVSHAALAVVDVGRRKPSMLFVTVPDTRKRLWADIAPLMTGVRAL</sequence>
<dbReference type="RefSeq" id="WP_344889149.1">
    <property type="nucleotide sequence ID" value="NZ_BAAAWD010000006.1"/>
</dbReference>
<evidence type="ECO:0000256" key="2">
    <source>
        <dbReference type="SAM" id="Phobius"/>
    </source>
</evidence>
<evidence type="ECO:0008006" key="5">
    <source>
        <dbReference type="Google" id="ProtNLM"/>
    </source>
</evidence>
<keyword evidence="2" id="KW-0472">Membrane</keyword>
<accession>A0ABP6KCP4</accession>
<evidence type="ECO:0000313" key="3">
    <source>
        <dbReference type="EMBL" id="GAA2992332.1"/>
    </source>
</evidence>
<evidence type="ECO:0000313" key="4">
    <source>
        <dbReference type="Proteomes" id="UP001499930"/>
    </source>
</evidence>
<feature type="compositionally biased region" description="Basic and acidic residues" evidence="1">
    <location>
        <begin position="108"/>
        <end position="118"/>
    </location>
</feature>
<feature type="compositionally biased region" description="Low complexity" evidence="1">
    <location>
        <begin position="153"/>
        <end position="162"/>
    </location>
</feature>
<feature type="transmembrane region" description="Helical" evidence="2">
    <location>
        <begin position="224"/>
        <end position="245"/>
    </location>
</feature>
<name>A0ABP6KCP4_9ACTN</name>